<dbReference type="InterPro" id="IPR000843">
    <property type="entry name" value="HTH_LacI"/>
</dbReference>
<dbReference type="InterPro" id="IPR010982">
    <property type="entry name" value="Lambda_DNA-bd_dom_sf"/>
</dbReference>
<keyword evidence="2 5" id="KW-0238">DNA-binding</keyword>
<dbReference type="InterPro" id="IPR046335">
    <property type="entry name" value="LacI/GalR-like_sensor"/>
</dbReference>
<dbReference type="CDD" id="cd01575">
    <property type="entry name" value="PBP1_GntR"/>
    <property type="match status" value="1"/>
</dbReference>
<keyword evidence="1" id="KW-0805">Transcription regulation</keyword>
<evidence type="ECO:0000313" key="5">
    <source>
        <dbReference type="EMBL" id="WFE89482.1"/>
    </source>
</evidence>
<evidence type="ECO:0000256" key="2">
    <source>
        <dbReference type="ARBA" id="ARBA00023125"/>
    </source>
</evidence>
<dbReference type="CDD" id="cd01392">
    <property type="entry name" value="HTH_LacI"/>
    <property type="match status" value="1"/>
</dbReference>
<dbReference type="SUPFAM" id="SSF53822">
    <property type="entry name" value="Periplasmic binding protein-like I"/>
    <property type="match status" value="1"/>
</dbReference>
<dbReference type="PANTHER" id="PTHR30146:SF33">
    <property type="entry name" value="TRANSCRIPTIONAL REGULATOR"/>
    <property type="match status" value="1"/>
</dbReference>
<dbReference type="GO" id="GO:0003677">
    <property type="term" value="F:DNA binding"/>
    <property type="evidence" value="ECO:0007669"/>
    <property type="project" value="UniProtKB-KW"/>
</dbReference>
<dbReference type="SUPFAM" id="SSF47413">
    <property type="entry name" value="lambda repressor-like DNA-binding domains"/>
    <property type="match status" value="1"/>
</dbReference>
<evidence type="ECO:0000256" key="3">
    <source>
        <dbReference type="ARBA" id="ARBA00023163"/>
    </source>
</evidence>
<organism evidence="5 6">
    <name type="scientific">Roseibium porphyridii</name>
    <dbReference type="NCBI Taxonomy" id="2866279"/>
    <lineage>
        <taxon>Bacteria</taxon>
        <taxon>Pseudomonadati</taxon>
        <taxon>Pseudomonadota</taxon>
        <taxon>Alphaproteobacteria</taxon>
        <taxon>Hyphomicrobiales</taxon>
        <taxon>Stappiaceae</taxon>
        <taxon>Roseibium</taxon>
    </lineage>
</organism>
<dbReference type="PANTHER" id="PTHR30146">
    <property type="entry name" value="LACI-RELATED TRANSCRIPTIONAL REPRESSOR"/>
    <property type="match status" value="1"/>
</dbReference>
<gene>
    <name evidence="5" type="ORF">K1718_25570</name>
</gene>
<dbReference type="EMBL" id="CP120863">
    <property type="protein sequence ID" value="WFE89482.1"/>
    <property type="molecule type" value="Genomic_DNA"/>
</dbReference>
<proteinExistence type="predicted"/>
<dbReference type="PROSITE" id="PS00356">
    <property type="entry name" value="HTH_LACI_1"/>
    <property type="match status" value="1"/>
</dbReference>
<evidence type="ECO:0000259" key="4">
    <source>
        <dbReference type="PROSITE" id="PS50932"/>
    </source>
</evidence>
<keyword evidence="6" id="KW-1185">Reference proteome</keyword>
<sequence length="330" mass="35583">MVTLEDVAKLANVSTMTVSKVLRGTGAISKQTRTRVFEAADQLGYVPNRLAGSLSARKSMLVAVLIPSIADTVYAEIISSLHSLLDQASLSIFIAESLMDPEVEERQVQELLSLRPAFLVRSGGIASTERTQILLQRFGVPHIQIWDGDDPQGQATVGPSHVEAGKIAASHFLELGLRKVAYIGAETHKDICASRRMESFIGDMTAAGAETHVLTEPDLPRQAESGELLTHRLLEDGLQVDGIFYLNDAMAIGGLRVLLKAGFRVPEDVRVMGFNGTSREQTINTRLTTISTNGHELGQTVAKAILENIGGRLPKSCTLCPVTLDLGNTT</sequence>
<dbReference type="Pfam" id="PF13377">
    <property type="entry name" value="Peripla_BP_3"/>
    <property type="match status" value="1"/>
</dbReference>
<evidence type="ECO:0000256" key="1">
    <source>
        <dbReference type="ARBA" id="ARBA00023015"/>
    </source>
</evidence>
<dbReference type="Gene3D" id="3.40.50.2300">
    <property type="match status" value="2"/>
</dbReference>
<dbReference type="InterPro" id="IPR028082">
    <property type="entry name" value="Peripla_BP_I"/>
</dbReference>
<reference evidence="5 6" key="1">
    <citation type="submission" date="2023-03" db="EMBL/GenBank/DDBJ databases">
        <title>Roseibium porphyridii sp. nov. and Roseibium rhodosorbium sp. nov. isolated from marine algae, Porphyridium cruentum and Rhodosorus marinus, respectively.</title>
        <authorList>
            <person name="Lee M.W."/>
            <person name="Choi B.J."/>
            <person name="Lee J.K."/>
            <person name="Choi D.G."/>
            <person name="Baek J.H."/>
            <person name="Bayburt H."/>
            <person name="Kim J.M."/>
            <person name="Han D.M."/>
            <person name="Kim K.H."/>
            <person name="Jeon C.O."/>
        </authorList>
    </citation>
    <scope>NUCLEOTIDE SEQUENCE [LARGE SCALE GENOMIC DNA]</scope>
    <source>
        <strain evidence="5 6">KMA01</strain>
    </source>
</reference>
<protein>
    <submittedName>
        <fullName evidence="5">LacI family DNA-binding transcriptional regulator</fullName>
    </submittedName>
</protein>
<feature type="domain" description="HTH lacI-type" evidence="4">
    <location>
        <begin position="2"/>
        <end position="56"/>
    </location>
</feature>
<accession>A0ABY8F1X4</accession>
<name>A0ABY8F1X4_9HYPH</name>
<dbReference type="Pfam" id="PF00356">
    <property type="entry name" value="LacI"/>
    <property type="match status" value="1"/>
</dbReference>
<keyword evidence="3" id="KW-0804">Transcription</keyword>
<dbReference type="Gene3D" id="1.10.260.40">
    <property type="entry name" value="lambda repressor-like DNA-binding domains"/>
    <property type="match status" value="1"/>
</dbReference>
<dbReference type="RefSeq" id="WP_265680362.1">
    <property type="nucleotide sequence ID" value="NZ_CP120863.1"/>
</dbReference>
<evidence type="ECO:0000313" key="6">
    <source>
        <dbReference type="Proteomes" id="UP001209803"/>
    </source>
</evidence>
<dbReference type="PROSITE" id="PS50932">
    <property type="entry name" value="HTH_LACI_2"/>
    <property type="match status" value="1"/>
</dbReference>
<dbReference type="SMART" id="SM00354">
    <property type="entry name" value="HTH_LACI"/>
    <property type="match status" value="1"/>
</dbReference>
<dbReference type="Proteomes" id="UP001209803">
    <property type="component" value="Chromosome"/>
</dbReference>